<dbReference type="CDD" id="cd07765">
    <property type="entry name" value="KRAB_A-box"/>
    <property type="match status" value="1"/>
</dbReference>
<evidence type="ECO:0000313" key="3">
    <source>
        <dbReference type="RefSeq" id="XP_025047647.1"/>
    </source>
</evidence>
<dbReference type="Gene3D" id="6.10.140.140">
    <property type="match status" value="1"/>
</dbReference>
<dbReference type="PROSITE" id="PS50805">
    <property type="entry name" value="KRAB"/>
    <property type="match status" value="1"/>
</dbReference>
<dbReference type="AlphaFoldDB" id="A0A3Q0FK88"/>
<dbReference type="InterPro" id="IPR050169">
    <property type="entry name" value="Krueppel_C2H2_ZnF"/>
</dbReference>
<gene>
    <name evidence="3" type="primary">LOC106722912</name>
</gene>
<dbReference type="RefSeq" id="XP_025047647.1">
    <property type="nucleotide sequence ID" value="XM_025191862.1"/>
</dbReference>
<sequence>MGSRHPVSLKPATVRERTFLKETQLQAAEMSLCTVLAAIQAVERKVDSYAKQLLSLEGRTGVAEKKIPAREKMEMEFGNQLAMLGALIQENHLLRGGWRACWRTGTSGSCGSPRGQVPKVPVTFDDVSVYFNEQEWERLDEWQKELYKNVMKGNFETLISLDYSVSKPDILSWTERGEEPCIKDQQDLKEREIPSFPDVDPPIPTPDVLAQLEQEEEPCVGELQELEERAIPACPTSGVSHFDYGPCIPHLTPSFSELQMDPRSRIVFLLFPPAKAPGV</sequence>
<feature type="domain" description="KRAB" evidence="1">
    <location>
        <begin position="122"/>
        <end position="193"/>
    </location>
</feature>
<protein>
    <submittedName>
        <fullName evidence="3">Zinc finger protein 282-like</fullName>
    </submittedName>
</protein>
<dbReference type="PANTHER" id="PTHR23232:SF118">
    <property type="entry name" value="ZINC FINGER PROTEIN 746"/>
    <property type="match status" value="1"/>
</dbReference>
<dbReference type="SUPFAM" id="SSF109640">
    <property type="entry name" value="KRAB domain (Kruppel-associated box)"/>
    <property type="match status" value="1"/>
</dbReference>
<dbReference type="PANTHER" id="PTHR23232">
    <property type="entry name" value="KRAB DOMAIN C2H2 ZINC FINGER"/>
    <property type="match status" value="1"/>
</dbReference>
<proteinExistence type="predicted"/>
<accession>A0A3Q0FK88</accession>
<dbReference type="InterPro" id="IPR036051">
    <property type="entry name" value="KRAB_dom_sf"/>
</dbReference>
<dbReference type="GO" id="GO:0006355">
    <property type="term" value="P:regulation of DNA-templated transcription"/>
    <property type="evidence" value="ECO:0007669"/>
    <property type="project" value="InterPro"/>
</dbReference>
<dbReference type="Proteomes" id="UP000189705">
    <property type="component" value="Unplaced"/>
</dbReference>
<dbReference type="SMART" id="SM00349">
    <property type="entry name" value="KRAB"/>
    <property type="match status" value="1"/>
</dbReference>
<evidence type="ECO:0000313" key="2">
    <source>
        <dbReference type="Proteomes" id="UP000189705"/>
    </source>
</evidence>
<reference evidence="3" key="1">
    <citation type="submission" date="2025-08" db="UniProtKB">
        <authorList>
            <consortium name="RefSeq"/>
        </authorList>
    </citation>
    <scope>IDENTIFICATION</scope>
</reference>
<dbReference type="InParanoid" id="A0A3Q0FK88"/>
<keyword evidence="2" id="KW-1185">Reference proteome</keyword>
<dbReference type="Pfam" id="PF01352">
    <property type="entry name" value="KRAB"/>
    <property type="match status" value="1"/>
</dbReference>
<dbReference type="InterPro" id="IPR001909">
    <property type="entry name" value="KRAB"/>
</dbReference>
<evidence type="ECO:0000259" key="1">
    <source>
        <dbReference type="PROSITE" id="PS50805"/>
    </source>
</evidence>
<dbReference type="KEGG" id="asn:106722912"/>
<organism evidence="2 3">
    <name type="scientific">Alligator sinensis</name>
    <name type="common">Chinese alligator</name>
    <dbReference type="NCBI Taxonomy" id="38654"/>
    <lineage>
        <taxon>Eukaryota</taxon>
        <taxon>Metazoa</taxon>
        <taxon>Chordata</taxon>
        <taxon>Craniata</taxon>
        <taxon>Vertebrata</taxon>
        <taxon>Euteleostomi</taxon>
        <taxon>Archelosauria</taxon>
        <taxon>Archosauria</taxon>
        <taxon>Crocodylia</taxon>
        <taxon>Alligatoridae</taxon>
        <taxon>Alligatorinae</taxon>
        <taxon>Alligator</taxon>
    </lineage>
</organism>
<dbReference type="GeneID" id="106722912"/>
<name>A0A3Q0FK88_ALLSI</name>